<dbReference type="InterPro" id="IPR002477">
    <property type="entry name" value="Peptidoglycan-bd-like"/>
</dbReference>
<dbReference type="Pfam" id="PF01471">
    <property type="entry name" value="PG_binding_1"/>
    <property type="match status" value="1"/>
</dbReference>
<name>A0A4R6X6L3_9GAMM</name>
<accession>A0A4R6X6L3</accession>
<sequence>MSTNKNRLLLGSVLTALALHLPYTMAETIQTEEPMSSVPGMPSATMSSAPQMSVPNGMEINPGECWVYGQIQPRKREKTVSVTVKDSHTTINVTPAEIKRGYKKVVTREGTVTYRLQPATYKRVTEKVLVREETTRFVKVPAVYEQRDKRVVVEEARTVLEQCQSAGGGVAFCAKEIPAKEQIVKVQVLVQPEQSKVEVIPAKYENVTKWVIDEPARVVEVSLAPRMEDVAVEEVVRPASASPQEVPAQMREIQLKSYDGKPRMVMRQAVCNGDINDTLIASLQQRLYDSGYEPGPVDGKLGQKTLDAMAEFQTDSGLAVGSITFETLDTLGIHRN</sequence>
<reference evidence="3 4" key="1">
    <citation type="submission" date="2019-03" db="EMBL/GenBank/DDBJ databases">
        <title>Genomic Encyclopedia of Type Strains, Phase IV (KMG-IV): sequencing the most valuable type-strain genomes for metagenomic binning, comparative biology and taxonomic classification.</title>
        <authorList>
            <person name="Goeker M."/>
        </authorList>
    </citation>
    <scope>NUCLEOTIDE SEQUENCE [LARGE SCALE GENOMIC DNA]</scope>
    <source>
        <strain evidence="3 4">DSM 5604</strain>
    </source>
</reference>
<dbReference type="SUPFAM" id="SSF47090">
    <property type="entry name" value="PGBD-like"/>
    <property type="match status" value="1"/>
</dbReference>
<dbReference type="Proteomes" id="UP000295729">
    <property type="component" value="Unassembled WGS sequence"/>
</dbReference>
<gene>
    <name evidence="3" type="ORF">C8D85_1984</name>
</gene>
<proteinExistence type="predicted"/>
<keyword evidence="4" id="KW-1185">Reference proteome</keyword>
<protein>
    <submittedName>
        <fullName evidence="3">Putative peptidoglycan binding protein</fullName>
    </submittedName>
</protein>
<keyword evidence="1" id="KW-0732">Signal</keyword>
<dbReference type="Gene3D" id="1.10.101.10">
    <property type="entry name" value="PGBD-like superfamily/PGBD"/>
    <property type="match status" value="1"/>
</dbReference>
<dbReference type="EMBL" id="SNZA01000003">
    <property type="protein sequence ID" value="TDR13110.1"/>
    <property type="molecule type" value="Genomic_DNA"/>
</dbReference>
<evidence type="ECO:0000256" key="1">
    <source>
        <dbReference type="SAM" id="SignalP"/>
    </source>
</evidence>
<feature type="signal peptide" evidence="1">
    <location>
        <begin position="1"/>
        <end position="26"/>
    </location>
</feature>
<dbReference type="RefSeq" id="WP_133562188.1">
    <property type="nucleotide sequence ID" value="NZ_SNZA01000003.1"/>
</dbReference>
<evidence type="ECO:0000259" key="2">
    <source>
        <dbReference type="Pfam" id="PF01471"/>
    </source>
</evidence>
<dbReference type="OrthoDB" id="5622735at2"/>
<dbReference type="InterPro" id="IPR036365">
    <property type="entry name" value="PGBD-like_sf"/>
</dbReference>
<evidence type="ECO:0000313" key="3">
    <source>
        <dbReference type="EMBL" id="TDR13110.1"/>
    </source>
</evidence>
<comment type="caution">
    <text evidence="3">The sequence shown here is derived from an EMBL/GenBank/DDBJ whole genome shotgun (WGS) entry which is preliminary data.</text>
</comment>
<dbReference type="AlphaFoldDB" id="A0A4R6X6L3"/>
<evidence type="ECO:0000313" key="4">
    <source>
        <dbReference type="Proteomes" id="UP000295729"/>
    </source>
</evidence>
<organism evidence="3 4">
    <name type="scientific">Marinomonas communis</name>
    <dbReference type="NCBI Taxonomy" id="28254"/>
    <lineage>
        <taxon>Bacteria</taxon>
        <taxon>Pseudomonadati</taxon>
        <taxon>Pseudomonadota</taxon>
        <taxon>Gammaproteobacteria</taxon>
        <taxon>Oceanospirillales</taxon>
        <taxon>Oceanospirillaceae</taxon>
        <taxon>Marinomonas</taxon>
    </lineage>
</organism>
<dbReference type="InterPro" id="IPR036366">
    <property type="entry name" value="PGBDSf"/>
</dbReference>
<feature type="domain" description="Peptidoglycan binding-like" evidence="2">
    <location>
        <begin position="280"/>
        <end position="331"/>
    </location>
</feature>
<feature type="chain" id="PRO_5020664589" evidence="1">
    <location>
        <begin position="27"/>
        <end position="336"/>
    </location>
</feature>